<accession>A0A1S2LYW9</accession>
<reference evidence="4 5" key="1">
    <citation type="submission" date="2016-10" db="EMBL/GenBank/DDBJ databases">
        <title>Draft genome sequences of four alkaliphilic bacteria belonging to the Anaerobacillus genus.</title>
        <authorList>
            <person name="Bassil N.M."/>
            <person name="Lloyd J.R."/>
        </authorList>
    </citation>
    <scope>NUCLEOTIDE SEQUENCE [LARGE SCALE GENOMIC DNA]</scope>
    <source>
        <strain evidence="4 5">DSM 18345</strain>
    </source>
</reference>
<feature type="domain" description="HD" evidence="2">
    <location>
        <begin position="161"/>
        <end position="284"/>
    </location>
</feature>
<organism evidence="4 5">
    <name type="scientific">Anaerobacillus alkalilacustris</name>
    <dbReference type="NCBI Taxonomy" id="393763"/>
    <lineage>
        <taxon>Bacteria</taxon>
        <taxon>Bacillati</taxon>
        <taxon>Bacillota</taxon>
        <taxon>Bacilli</taxon>
        <taxon>Bacillales</taxon>
        <taxon>Bacillaceae</taxon>
        <taxon>Anaerobacillus</taxon>
    </lineage>
</organism>
<keyword evidence="1" id="KW-0812">Transmembrane</keyword>
<name>A0A1S2LYW9_9BACI</name>
<dbReference type="EMBL" id="MLQR01000001">
    <property type="protein sequence ID" value="OIJ17403.1"/>
    <property type="molecule type" value="Genomic_DNA"/>
</dbReference>
<protein>
    <submittedName>
        <fullName evidence="4">Uncharacterized protein</fullName>
    </submittedName>
</protein>
<proteinExistence type="predicted"/>
<evidence type="ECO:0000256" key="1">
    <source>
        <dbReference type="SAM" id="Phobius"/>
    </source>
</evidence>
<dbReference type="PANTHER" id="PTHR43155">
    <property type="entry name" value="CYCLIC DI-GMP PHOSPHODIESTERASE PA4108-RELATED"/>
    <property type="match status" value="1"/>
</dbReference>
<dbReference type="InterPro" id="IPR037522">
    <property type="entry name" value="HD_GYP_dom"/>
</dbReference>
<dbReference type="SUPFAM" id="SSF109604">
    <property type="entry name" value="HD-domain/PDEase-like"/>
    <property type="match status" value="1"/>
</dbReference>
<dbReference type="RefSeq" id="WP_071308127.1">
    <property type="nucleotide sequence ID" value="NZ_MLQR01000001.1"/>
</dbReference>
<keyword evidence="1" id="KW-0472">Membrane</keyword>
<keyword evidence="1" id="KW-1133">Transmembrane helix</keyword>
<feature type="transmembrane region" description="Helical" evidence="1">
    <location>
        <begin position="104"/>
        <end position="125"/>
    </location>
</feature>
<dbReference type="AlphaFoldDB" id="A0A1S2LYW9"/>
<sequence length="351" mass="40332">MKEGKKINNLILKVIDNWQKPKGSFLLISVFFLSFLVFLSWGIVYITGGTKYVYLHLMYIPIVFAAFLFRVWGGIITAIVAGVLLGPLMPLDVENNIQQPFIAYIYRTIFFLIIGVLVGFMAKWLNIRLLKIKEVLGEISLVYAHTLKNYAEMVAVRDEQTSFHCERVAYNAYLLGREVGLDVKKLESLYWSGLLHDLGKIGIKEAILLKPGKLTDEEFNEIKLHTEIGYKLLTSLSPKMEEIAQGVRSHHEKWDGSGYPDKLKQDQIPIFGRILCIIDVFEALTSERPYKDAWDPNDAINFLEKNKNAYFDPELVGIFKRLYYEGKVWVGNNTLVKNEVDVPRIFNNEQI</sequence>
<dbReference type="InterPro" id="IPR006674">
    <property type="entry name" value="HD_domain"/>
</dbReference>
<dbReference type="CDD" id="cd00077">
    <property type="entry name" value="HDc"/>
    <property type="match status" value="1"/>
</dbReference>
<comment type="caution">
    <text evidence="4">The sequence shown here is derived from an EMBL/GenBank/DDBJ whole genome shotgun (WGS) entry which is preliminary data.</text>
</comment>
<dbReference type="Gene3D" id="1.10.3210.10">
    <property type="entry name" value="Hypothetical protein af1432"/>
    <property type="match status" value="1"/>
</dbReference>
<dbReference type="InterPro" id="IPR003607">
    <property type="entry name" value="HD/PDEase_dom"/>
</dbReference>
<keyword evidence="5" id="KW-1185">Reference proteome</keyword>
<evidence type="ECO:0000259" key="2">
    <source>
        <dbReference type="PROSITE" id="PS51831"/>
    </source>
</evidence>
<dbReference type="PROSITE" id="PS51832">
    <property type="entry name" value="HD_GYP"/>
    <property type="match status" value="1"/>
</dbReference>
<evidence type="ECO:0000313" key="4">
    <source>
        <dbReference type="EMBL" id="OIJ17403.1"/>
    </source>
</evidence>
<gene>
    <name evidence="4" type="ORF">BKP37_02550</name>
</gene>
<feature type="transmembrane region" description="Helical" evidence="1">
    <location>
        <begin position="58"/>
        <end position="84"/>
    </location>
</feature>
<feature type="transmembrane region" description="Helical" evidence="1">
    <location>
        <begin position="25"/>
        <end position="46"/>
    </location>
</feature>
<dbReference type="OrthoDB" id="9759601at2"/>
<evidence type="ECO:0000259" key="3">
    <source>
        <dbReference type="PROSITE" id="PS51832"/>
    </source>
</evidence>
<dbReference type="PROSITE" id="PS51831">
    <property type="entry name" value="HD"/>
    <property type="match status" value="1"/>
</dbReference>
<dbReference type="Pfam" id="PF13487">
    <property type="entry name" value="HD_5"/>
    <property type="match status" value="1"/>
</dbReference>
<evidence type="ECO:0000313" key="5">
    <source>
        <dbReference type="Proteomes" id="UP000179524"/>
    </source>
</evidence>
<feature type="domain" description="HD-GYP" evidence="3">
    <location>
        <begin position="139"/>
        <end position="335"/>
    </location>
</feature>
<dbReference type="Proteomes" id="UP000179524">
    <property type="component" value="Unassembled WGS sequence"/>
</dbReference>
<dbReference type="SMART" id="SM00471">
    <property type="entry name" value="HDc"/>
    <property type="match status" value="1"/>
</dbReference>